<dbReference type="GO" id="GO:0003677">
    <property type="term" value="F:DNA binding"/>
    <property type="evidence" value="ECO:0007669"/>
    <property type="project" value="UniProtKB-KW"/>
</dbReference>
<dbReference type="Gene3D" id="1.20.120.330">
    <property type="entry name" value="Nucleotidyltransferases domain 2"/>
    <property type="match status" value="1"/>
</dbReference>
<organism evidence="2 3">
    <name type="scientific">Sulfurimicrobium lacus</name>
    <dbReference type="NCBI Taxonomy" id="2715678"/>
    <lineage>
        <taxon>Bacteria</taxon>
        <taxon>Pseudomonadati</taxon>
        <taxon>Pseudomonadota</taxon>
        <taxon>Betaproteobacteria</taxon>
        <taxon>Nitrosomonadales</taxon>
        <taxon>Sulfuricellaceae</taxon>
        <taxon>Sulfurimicrobium</taxon>
    </lineage>
</organism>
<name>A0A6F8VE21_9PROT</name>
<dbReference type="RefSeq" id="WP_173064572.1">
    <property type="nucleotide sequence ID" value="NZ_AP022853.1"/>
</dbReference>
<feature type="domain" description="HEPN" evidence="1">
    <location>
        <begin position="14"/>
        <end position="125"/>
    </location>
</feature>
<evidence type="ECO:0000259" key="1">
    <source>
        <dbReference type="PROSITE" id="PS50910"/>
    </source>
</evidence>
<gene>
    <name evidence="2" type="ORF">SKTS_21520</name>
</gene>
<dbReference type="KEGG" id="slac:SKTS_21520"/>
<dbReference type="Proteomes" id="UP000502260">
    <property type="component" value="Chromosome"/>
</dbReference>
<dbReference type="EMBL" id="AP022853">
    <property type="protein sequence ID" value="BCB27266.1"/>
    <property type="molecule type" value="Genomic_DNA"/>
</dbReference>
<protein>
    <submittedName>
        <fullName evidence="2">DNA-binding protein</fullName>
    </submittedName>
</protein>
<sequence length="129" mass="14504">MTPALEEAWRLLRIAQGDRDAFLVLKNAPHIRLPVACFHAQQAVEKALKAVLTVQGVPFRRTHELAELAQLLSDHDVFPPATLDQLDALNPYAVVFRYDDSEIETLSRDEAEEIMESVLKWANNIALAT</sequence>
<dbReference type="Pfam" id="PF05168">
    <property type="entry name" value="HEPN"/>
    <property type="match status" value="1"/>
</dbReference>
<evidence type="ECO:0000313" key="2">
    <source>
        <dbReference type="EMBL" id="BCB27266.1"/>
    </source>
</evidence>
<dbReference type="AlphaFoldDB" id="A0A6F8VE21"/>
<dbReference type="SUPFAM" id="SSF81593">
    <property type="entry name" value="Nucleotidyltransferase substrate binding subunit/domain"/>
    <property type="match status" value="1"/>
</dbReference>
<evidence type="ECO:0000313" key="3">
    <source>
        <dbReference type="Proteomes" id="UP000502260"/>
    </source>
</evidence>
<keyword evidence="2" id="KW-0238">DNA-binding</keyword>
<keyword evidence="3" id="KW-1185">Reference proteome</keyword>
<dbReference type="InterPro" id="IPR007842">
    <property type="entry name" value="HEPN_dom"/>
</dbReference>
<accession>A0A6F8VE21</accession>
<reference evidence="3" key="1">
    <citation type="submission" date="2020-03" db="EMBL/GenBank/DDBJ databases">
        <title>Complete genome sequence of sulfur-oxidizing bacterium skT11.</title>
        <authorList>
            <person name="Kanda M."/>
            <person name="Kojima H."/>
            <person name="Fukui M."/>
        </authorList>
    </citation>
    <scope>NUCLEOTIDE SEQUENCE [LARGE SCALE GENOMIC DNA]</scope>
    <source>
        <strain evidence="3">skT11</strain>
    </source>
</reference>
<dbReference type="SMART" id="SM00748">
    <property type="entry name" value="HEPN"/>
    <property type="match status" value="1"/>
</dbReference>
<dbReference type="PROSITE" id="PS50910">
    <property type="entry name" value="HEPN"/>
    <property type="match status" value="1"/>
</dbReference>
<proteinExistence type="predicted"/>